<name>A0ABN8W8L1_9PROT</name>
<dbReference type="Proteomes" id="UP001154272">
    <property type="component" value="Unassembled WGS sequence"/>
</dbReference>
<evidence type="ECO:0000313" key="2">
    <source>
        <dbReference type="Proteomes" id="UP001154272"/>
    </source>
</evidence>
<dbReference type="InterPro" id="IPR058702">
    <property type="entry name" value="MafI2-like"/>
</dbReference>
<sequence length="110" mass="12703">MGKNNLYFPSNIKMIDDTYLKLSIHKAFLGHIGTNIRAIAYDYTNICIFIYAYLNQEPRDDDFEIIDRAATEILADFPQLESQDITLIKTANPIASLNAHKGWIFVRYEN</sequence>
<accession>A0ABN8W8L1</accession>
<protein>
    <submittedName>
        <fullName evidence="1">Uncharacterized protein</fullName>
    </submittedName>
</protein>
<proteinExistence type="predicted"/>
<organism evidence="1 2">
    <name type="scientific">Commensalibacter papalotli</name>
    <name type="common">ex Botero et al. 2024</name>
    <dbReference type="NCBI Taxonomy" id="2972766"/>
    <lineage>
        <taxon>Bacteria</taxon>
        <taxon>Pseudomonadati</taxon>
        <taxon>Pseudomonadota</taxon>
        <taxon>Alphaproteobacteria</taxon>
        <taxon>Acetobacterales</taxon>
        <taxon>Acetobacteraceae</taxon>
    </lineage>
</organism>
<dbReference type="EMBL" id="CAMXCH010000002">
    <property type="protein sequence ID" value="CAI3936516.1"/>
    <property type="molecule type" value="Genomic_DNA"/>
</dbReference>
<dbReference type="RefSeq" id="WP_282023610.1">
    <property type="nucleotide sequence ID" value="NZ_CAMXCH010000002.1"/>
</dbReference>
<comment type="caution">
    <text evidence="1">The sequence shown here is derived from an EMBL/GenBank/DDBJ whole genome shotgun (WGS) entry which is preliminary data.</text>
</comment>
<gene>
    <name evidence="1" type="ORF">R83534S58_LOCUS860</name>
</gene>
<reference evidence="1" key="1">
    <citation type="submission" date="2022-10" db="EMBL/GenBank/DDBJ databases">
        <authorList>
            <person name="Botero Cardona J."/>
        </authorList>
    </citation>
    <scope>NUCLEOTIDE SEQUENCE</scope>
    <source>
        <strain evidence="1">R-83534</strain>
    </source>
</reference>
<dbReference type="Pfam" id="PF26541">
    <property type="entry name" value="MafI2"/>
    <property type="match status" value="1"/>
</dbReference>
<evidence type="ECO:0000313" key="1">
    <source>
        <dbReference type="EMBL" id="CAI3936516.1"/>
    </source>
</evidence>
<keyword evidence="2" id="KW-1185">Reference proteome</keyword>